<feature type="coiled-coil region" evidence="2">
    <location>
        <begin position="2"/>
        <end position="29"/>
    </location>
</feature>
<dbReference type="InterPro" id="IPR023393">
    <property type="entry name" value="START-like_dom_sf"/>
</dbReference>
<sequence length="190" mass="21126">MNKLLMEENERLQKQVSQLVHENAYMKQQLQNPSLTNDTSCQSHVTTPANLRDASNPSGLLSIAEETLTEFLSKATGTAIDWVQMPGMKIVEILKDRPSWFRDCRGLEVFTMLRAGNGGTIELVSMQMYAPTTLVPARDFWTLRYTTTLEDGSLVVYERSLSGSGGGESTATAQQFVRAEMLPSGYLVCH</sequence>
<dbReference type="Proteomes" id="UP000823388">
    <property type="component" value="Chromosome 2K"/>
</dbReference>
<dbReference type="InterPro" id="IPR002913">
    <property type="entry name" value="START_lipid-bd_dom"/>
</dbReference>
<dbReference type="PROSITE" id="PS50848">
    <property type="entry name" value="START"/>
    <property type="match status" value="1"/>
</dbReference>
<organism evidence="4 5">
    <name type="scientific">Panicum virgatum</name>
    <name type="common">Blackwell switchgrass</name>
    <dbReference type="NCBI Taxonomy" id="38727"/>
    <lineage>
        <taxon>Eukaryota</taxon>
        <taxon>Viridiplantae</taxon>
        <taxon>Streptophyta</taxon>
        <taxon>Embryophyta</taxon>
        <taxon>Tracheophyta</taxon>
        <taxon>Spermatophyta</taxon>
        <taxon>Magnoliopsida</taxon>
        <taxon>Liliopsida</taxon>
        <taxon>Poales</taxon>
        <taxon>Poaceae</taxon>
        <taxon>PACMAD clade</taxon>
        <taxon>Panicoideae</taxon>
        <taxon>Panicodae</taxon>
        <taxon>Paniceae</taxon>
        <taxon>Panicinae</taxon>
        <taxon>Panicum</taxon>
        <taxon>Panicum sect. Hiantes</taxon>
    </lineage>
</organism>
<dbReference type="Pfam" id="PF01852">
    <property type="entry name" value="START"/>
    <property type="match status" value="1"/>
</dbReference>
<evidence type="ECO:0000259" key="3">
    <source>
        <dbReference type="PROSITE" id="PS50848"/>
    </source>
</evidence>
<keyword evidence="2" id="KW-0175">Coiled coil</keyword>
<comment type="caution">
    <text evidence="4">The sequence shown here is derived from an EMBL/GenBank/DDBJ whole genome shotgun (WGS) entry which is preliminary data.</text>
</comment>
<dbReference type="GO" id="GO:0003700">
    <property type="term" value="F:DNA-binding transcription factor activity"/>
    <property type="evidence" value="ECO:0007669"/>
    <property type="project" value="InterPro"/>
</dbReference>
<dbReference type="SUPFAM" id="SSF55961">
    <property type="entry name" value="Bet v1-like"/>
    <property type="match status" value="1"/>
</dbReference>
<reference evidence="4" key="1">
    <citation type="submission" date="2020-05" db="EMBL/GenBank/DDBJ databases">
        <title>WGS assembly of Panicum virgatum.</title>
        <authorList>
            <person name="Lovell J.T."/>
            <person name="Jenkins J."/>
            <person name="Shu S."/>
            <person name="Juenger T.E."/>
            <person name="Schmutz J."/>
        </authorList>
    </citation>
    <scope>NUCLEOTIDE SEQUENCE</scope>
    <source>
        <strain evidence="4">AP13</strain>
    </source>
</reference>
<accession>A0A8T0W441</accession>
<proteinExistence type="predicted"/>
<keyword evidence="5" id="KW-1185">Reference proteome</keyword>
<dbReference type="AlphaFoldDB" id="A0A8T0W441"/>
<gene>
    <name evidence="4" type="ORF">PVAP13_2KG014400</name>
</gene>
<feature type="domain" description="START" evidence="3">
    <location>
        <begin position="74"/>
        <end position="190"/>
    </location>
</feature>
<dbReference type="PANTHER" id="PTHR45950">
    <property type="entry name" value="HOMEOBOX-LEUCINE ZIPPER PROTEIN ATHB-14"/>
    <property type="match status" value="1"/>
</dbReference>
<dbReference type="Gene3D" id="3.30.530.20">
    <property type="match status" value="1"/>
</dbReference>
<evidence type="ECO:0000313" key="5">
    <source>
        <dbReference type="Proteomes" id="UP000823388"/>
    </source>
</evidence>
<protein>
    <recommendedName>
        <fullName evidence="3">START domain-containing protein</fullName>
    </recommendedName>
</protein>
<name>A0A8T0W441_PANVG</name>
<dbReference type="GO" id="GO:0005634">
    <property type="term" value="C:nucleus"/>
    <property type="evidence" value="ECO:0007669"/>
    <property type="project" value="UniProtKB-SubCell"/>
</dbReference>
<evidence type="ECO:0000256" key="2">
    <source>
        <dbReference type="SAM" id="Coils"/>
    </source>
</evidence>
<dbReference type="InterPro" id="IPR044830">
    <property type="entry name" value="HD-Zip_III"/>
</dbReference>
<evidence type="ECO:0000313" key="4">
    <source>
        <dbReference type="EMBL" id="KAG2639383.1"/>
    </source>
</evidence>
<comment type="subcellular location">
    <subcellularLocation>
        <location evidence="1">Nucleus</location>
    </subcellularLocation>
</comment>
<dbReference type="GO" id="GO:0008289">
    <property type="term" value="F:lipid binding"/>
    <property type="evidence" value="ECO:0007669"/>
    <property type="project" value="InterPro"/>
</dbReference>
<dbReference type="EMBL" id="CM029039">
    <property type="protein sequence ID" value="KAG2639383.1"/>
    <property type="molecule type" value="Genomic_DNA"/>
</dbReference>
<dbReference type="PANTHER" id="PTHR45950:SF10">
    <property type="entry name" value="HOMEOBOX-LEUCINE ZIPPER PROTEIN REVOLUTA"/>
    <property type="match status" value="1"/>
</dbReference>
<evidence type="ECO:0000256" key="1">
    <source>
        <dbReference type="ARBA" id="ARBA00004123"/>
    </source>
</evidence>
<dbReference type="EMBL" id="CM029039">
    <property type="protein sequence ID" value="KAG2639381.1"/>
    <property type="molecule type" value="Genomic_DNA"/>
</dbReference>